<dbReference type="InterPro" id="IPR033949">
    <property type="entry name" value="CobQ_GATase1"/>
</dbReference>
<comment type="pathway">
    <text evidence="1 4">Cofactor biosynthesis; adenosylcobalamin biosynthesis.</text>
</comment>
<evidence type="ECO:0000313" key="8">
    <source>
        <dbReference type="Proteomes" id="UP000076476"/>
    </source>
</evidence>
<protein>
    <recommendedName>
        <fullName evidence="4">Cobyric acid synthase</fullName>
    </recommendedName>
</protein>
<proteinExistence type="inferred from homology"/>
<feature type="domain" description="CobQ/CobB/MinD/ParA nucleotide binding" evidence="5">
    <location>
        <begin position="4"/>
        <end position="228"/>
    </location>
</feature>
<dbReference type="InterPro" id="IPR027417">
    <property type="entry name" value="P-loop_NTPase"/>
</dbReference>
<feature type="active site" description="Nucleophile" evidence="4">
    <location>
        <position position="332"/>
    </location>
</feature>
<keyword evidence="2 4" id="KW-0169">Cobalamin biosynthesis</keyword>
<dbReference type="Proteomes" id="UP000076476">
    <property type="component" value="Unassembled WGS sequence"/>
</dbReference>
<dbReference type="PROSITE" id="PS51274">
    <property type="entry name" value="GATASE_COBBQ"/>
    <property type="match status" value="1"/>
</dbReference>
<feature type="active site" evidence="4">
    <location>
        <position position="437"/>
    </location>
</feature>
<dbReference type="OrthoDB" id="9808302at2"/>
<dbReference type="CDD" id="cd05389">
    <property type="entry name" value="CobQ_N"/>
    <property type="match status" value="1"/>
</dbReference>
<dbReference type="AlphaFoldDB" id="A0A165WG66"/>
<comment type="caution">
    <text evidence="7">The sequence shown here is derived from an EMBL/GenBank/DDBJ whole genome shotgun (WGS) entry which is preliminary data.</text>
</comment>
<dbReference type="Gene3D" id="3.40.50.300">
    <property type="entry name" value="P-loop containing nucleotide triphosphate hydrolases"/>
    <property type="match status" value="1"/>
</dbReference>
<evidence type="ECO:0000259" key="5">
    <source>
        <dbReference type="Pfam" id="PF01656"/>
    </source>
</evidence>
<dbReference type="Pfam" id="PF01656">
    <property type="entry name" value="CbiA"/>
    <property type="match status" value="1"/>
</dbReference>
<dbReference type="InterPro" id="IPR047045">
    <property type="entry name" value="CobQ_N"/>
</dbReference>
<sequence length="500" mass="55940">MKGIMIQGTASDVGKSFIATAFCAIFHKLGYKVAPFKSQNMSNNSYVTLDGREIGRAQGIQAEATGTAASVYMNLILLKPKSDCTSEIVLLGKSYETLGGQAYREKFYLKGLEAIQLSLEKLSEQYDFLVMEGAGSPVEINLKDRELVNMKVAELADVPVILVADIDRGGVSASIIGTLELFSEEERSRVKGIIINKFRGDLSLFQPGVQWLEERTGIKVLGVVPYVSGHMIEGEDSLSLTERFANQNRREIDIAVVKLPYISNYTDVELFLFEEDVSIRLVSGPDEFGEPDALLIPGTRSTIHDLQQLKNSGLAQKIKPYNETGGTIIGICGGYQMLSRYLYDKAGSDTGVKGRYAEGFSILPVGTTFYHEKKTVRNKGVIHPQSGFPQFFVEGYEIHLGVTEPIVSQAVRPFIKLSDGTDGAVIDSGRVIGTYFHHIFFNYEFRTEWLNRIRKRKGLEKKQVKWLKKEKTKEYEQIARHVQNHIHMDDLLNIIQSWGK</sequence>
<dbReference type="Pfam" id="PF07685">
    <property type="entry name" value="GATase_3"/>
    <property type="match status" value="1"/>
</dbReference>
<dbReference type="EMBL" id="LWBR01000072">
    <property type="protein sequence ID" value="KZN94943.1"/>
    <property type="molecule type" value="Genomic_DNA"/>
</dbReference>
<dbReference type="NCBIfam" id="NF001989">
    <property type="entry name" value="PRK00784.1"/>
    <property type="match status" value="1"/>
</dbReference>
<feature type="domain" description="CobB/CobQ-like glutamine amidotransferase" evidence="6">
    <location>
        <begin position="253"/>
        <end position="444"/>
    </location>
</feature>
<reference evidence="7 8" key="1">
    <citation type="submission" date="2016-04" db="EMBL/GenBank/DDBJ databases">
        <title>Draft genome sequence of Aeribacillus pallidus 8m3 from petroleum reservoir.</title>
        <authorList>
            <person name="Poltaraus A.B."/>
            <person name="Nazina T.N."/>
            <person name="Tourova T.P."/>
            <person name="Malakho S.M."/>
            <person name="Korshunova A.V."/>
            <person name="Sokolova D.S."/>
        </authorList>
    </citation>
    <scope>NUCLEOTIDE SEQUENCE [LARGE SCALE GENOMIC DNA]</scope>
    <source>
        <strain evidence="7 8">8m3</strain>
    </source>
</reference>
<keyword evidence="3 4" id="KW-0315">Glutamine amidotransferase</keyword>
<dbReference type="InterPro" id="IPR011698">
    <property type="entry name" value="GATase_3"/>
</dbReference>
<name>A0A165WG66_9BACI</name>
<evidence type="ECO:0000256" key="3">
    <source>
        <dbReference type="ARBA" id="ARBA00022962"/>
    </source>
</evidence>
<dbReference type="PANTHER" id="PTHR21343">
    <property type="entry name" value="DETHIOBIOTIN SYNTHETASE"/>
    <property type="match status" value="1"/>
</dbReference>
<dbReference type="GO" id="GO:0003824">
    <property type="term" value="F:catalytic activity"/>
    <property type="evidence" value="ECO:0007669"/>
    <property type="project" value="InterPro"/>
</dbReference>
<evidence type="ECO:0000256" key="1">
    <source>
        <dbReference type="ARBA" id="ARBA00004953"/>
    </source>
</evidence>
<dbReference type="STRING" id="33936.AZI98_16810"/>
<dbReference type="InterPro" id="IPR002586">
    <property type="entry name" value="CobQ/CobB/MinD/ParA_Nub-bd_dom"/>
</dbReference>
<dbReference type="GO" id="GO:0015420">
    <property type="term" value="F:ABC-type vitamin B12 transporter activity"/>
    <property type="evidence" value="ECO:0007669"/>
    <property type="project" value="UniProtKB-UniRule"/>
</dbReference>
<evidence type="ECO:0000256" key="2">
    <source>
        <dbReference type="ARBA" id="ARBA00022573"/>
    </source>
</evidence>
<dbReference type="InterPro" id="IPR004459">
    <property type="entry name" value="CobQ_synth"/>
</dbReference>
<dbReference type="RefSeq" id="WP_063389401.1">
    <property type="nucleotide sequence ID" value="NZ_LWBR01000072.1"/>
</dbReference>
<dbReference type="PANTHER" id="PTHR21343:SF1">
    <property type="entry name" value="COBYRIC ACID SYNTHASE"/>
    <property type="match status" value="1"/>
</dbReference>
<dbReference type="SUPFAM" id="SSF52317">
    <property type="entry name" value="Class I glutamine amidotransferase-like"/>
    <property type="match status" value="1"/>
</dbReference>
<comment type="similarity">
    <text evidence="4">Belongs to the CobB/CobQ family. CobQ subfamily.</text>
</comment>
<dbReference type="Gene3D" id="3.40.50.880">
    <property type="match status" value="1"/>
</dbReference>
<dbReference type="GO" id="GO:0009236">
    <property type="term" value="P:cobalamin biosynthetic process"/>
    <property type="evidence" value="ECO:0007669"/>
    <property type="project" value="UniProtKB-UniRule"/>
</dbReference>
<dbReference type="InterPro" id="IPR029062">
    <property type="entry name" value="Class_I_gatase-like"/>
</dbReference>
<dbReference type="HAMAP" id="MF_00028">
    <property type="entry name" value="CobQ"/>
    <property type="match status" value="1"/>
</dbReference>
<dbReference type="NCBIfam" id="TIGR00313">
    <property type="entry name" value="cobQ"/>
    <property type="match status" value="1"/>
</dbReference>
<organism evidence="7 8">
    <name type="scientific">Aeribacillus pallidus</name>
    <dbReference type="NCBI Taxonomy" id="33936"/>
    <lineage>
        <taxon>Bacteria</taxon>
        <taxon>Bacillati</taxon>
        <taxon>Bacillota</taxon>
        <taxon>Bacilli</taxon>
        <taxon>Bacillales</taxon>
        <taxon>Bacillaceae</taxon>
        <taxon>Aeribacillus</taxon>
    </lineage>
</organism>
<dbReference type="SUPFAM" id="SSF52540">
    <property type="entry name" value="P-loop containing nucleoside triphosphate hydrolases"/>
    <property type="match status" value="1"/>
</dbReference>
<accession>A0A165WG66</accession>
<gene>
    <name evidence="4" type="primary">cobQ</name>
    <name evidence="7" type="ORF">AZI98_16810</name>
</gene>
<comment type="function">
    <text evidence="4">Catalyzes amidations at positions B, D, E, and G on adenosylcobyrinic A,C-diamide. NH(2) groups are provided by glutamine, and one molecule of ATP is hydrogenolyzed for each amidation.</text>
</comment>
<evidence type="ECO:0000259" key="6">
    <source>
        <dbReference type="Pfam" id="PF07685"/>
    </source>
</evidence>
<evidence type="ECO:0000256" key="4">
    <source>
        <dbReference type="HAMAP-Rule" id="MF_00028"/>
    </source>
</evidence>
<dbReference type="CDD" id="cd01750">
    <property type="entry name" value="GATase1_CobQ"/>
    <property type="match status" value="1"/>
</dbReference>
<keyword evidence="8" id="KW-1185">Reference proteome</keyword>
<dbReference type="UniPathway" id="UPA00148"/>
<evidence type="ECO:0000313" key="7">
    <source>
        <dbReference type="EMBL" id="KZN94943.1"/>
    </source>
</evidence>